<organism evidence="1 3">
    <name type="scientific">Aplysia californica</name>
    <name type="common">California sea hare</name>
    <dbReference type="NCBI Taxonomy" id="6500"/>
    <lineage>
        <taxon>Eukaryota</taxon>
        <taxon>Metazoa</taxon>
        <taxon>Spiralia</taxon>
        <taxon>Lophotrochozoa</taxon>
        <taxon>Mollusca</taxon>
        <taxon>Gastropoda</taxon>
        <taxon>Heterobranchia</taxon>
        <taxon>Euthyneura</taxon>
        <taxon>Tectipleura</taxon>
        <taxon>Aplysiida</taxon>
        <taxon>Aplysioidea</taxon>
        <taxon>Aplysiidae</taxon>
        <taxon>Aplysia</taxon>
    </lineage>
</organism>
<evidence type="ECO:0000313" key="3">
    <source>
        <dbReference type="RefSeq" id="XP_005089163.1"/>
    </source>
</evidence>
<dbReference type="RefSeq" id="XP_005089162.1">
    <property type="nucleotide sequence ID" value="XM_005089105.3"/>
</dbReference>
<evidence type="ECO:0000313" key="1">
    <source>
        <dbReference type="Proteomes" id="UP000694888"/>
    </source>
</evidence>
<dbReference type="RefSeq" id="XP_012934628.1">
    <property type="nucleotide sequence ID" value="XM_013079174.2"/>
</dbReference>
<sequence>MAEAPEEPSFAADESSEPGFVRLKVKIAGLKVKSQGILGFFGDLIDKHGTPQGKNAKIEAPAFDERGFELNVEGDGMGAMKGAKYRLKFERLPYTIVPRHSYIKGEDGWIFVFLKKENVDQSWEKFIRDGKLETAEKTEET</sequence>
<name>A0ABM0JAG1_APLCA</name>
<dbReference type="Proteomes" id="UP000694888">
    <property type="component" value="Unplaced"/>
</dbReference>
<dbReference type="RefSeq" id="XP_005089163.1">
    <property type="nucleotide sequence ID" value="XM_005089106.3"/>
</dbReference>
<proteinExistence type="predicted"/>
<accession>A0ABM0JAG1</accession>
<evidence type="ECO:0000313" key="4">
    <source>
        <dbReference type="RefSeq" id="XP_012934628.1"/>
    </source>
</evidence>
<keyword evidence="1" id="KW-1185">Reference proteome</keyword>
<dbReference type="Gene3D" id="2.60.40.790">
    <property type="match status" value="1"/>
</dbReference>
<dbReference type="GeneID" id="101860536"/>
<gene>
    <name evidence="2 3 4" type="primary">LOC101860536</name>
</gene>
<dbReference type="InterPro" id="IPR008978">
    <property type="entry name" value="HSP20-like_chaperone"/>
</dbReference>
<reference evidence="2 3" key="1">
    <citation type="submission" date="2025-05" db="UniProtKB">
        <authorList>
            <consortium name="RefSeq"/>
        </authorList>
    </citation>
    <scope>IDENTIFICATION</scope>
</reference>
<protein>
    <submittedName>
        <fullName evidence="2 3">Uncharacterized protein LOC101860536</fullName>
    </submittedName>
</protein>
<evidence type="ECO:0000313" key="2">
    <source>
        <dbReference type="RefSeq" id="XP_005089162.1"/>
    </source>
</evidence>